<gene>
    <name evidence="1" type="ORF">CPELLU_LOCUS18515</name>
</gene>
<name>A0A9N9K4E9_9GLOM</name>
<reference evidence="1" key="1">
    <citation type="submission" date="2021-06" db="EMBL/GenBank/DDBJ databases">
        <authorList>
            <person name="Kallberg Y."/>
            <person name="Tangrot J."/>
            <person name="Rosling A."/>
        </authorList>
    </citation>
    <scope>NUCLEOTIDE SEQUENCE</scope>
    <source>
        <strain evidence="1">FL966</strain>
    </source>
</reference>
<evidence type="ECO:0000313" key="2">
    <source>
        <dbReference type="Proteomes" id="UP000789759"/>
    </source>
</evidence>
<dbReference type="OrthoDB" id="4937852at2759"/>
<feature type="non-terminal residue" evidence="1">
    <location>
        <position position="47"/>
    </location>
</feature>
<organism evidence="1 2">
    <name type="scientific">Cetraspora pellucida</name>
    <dbReference type="NCBI Taxonomy" id="1433469"/>
    <lineage>
        <taxon>Eukaryota</taxon>
        <taxon>Fungi</taxon>
        <taxon>Fungi incertae sedis</taxon>
        <taxon>Mucoromycota</taxon>
        <taxon>Glomeromycotina</taxon>
        <taxon>Glomeromycetes</taxon>
        <taxon>Diversisporales</taxon>
        <taxon>Gigasporaceae</taxon>
        <taxon>Cetraspora</taxon>
    </lineage>
</organism>
<dbReference type="EMBL" id="CAJVQA010037423">
    <property type="protein sequence ID" value="CAG8809835.1"/>
    <property type="molecule type" value="Genomic_DNA"/>
</dbReference>
<accession>A0A9N9K4E9</accession>
<dbReference type="AlphaFoldDB" id="A0A9N9K4E9"/>
<keyword evidence="2" id="KW-1185">Reference proteome</keyword>
<evidence type="ECO:0000313" key="1">
    <source>
        <dbReference type="EMBL" id="CAG8809835.1"/>
    </source>
</evidence>
<comment type="caution">
    <text evidence="1">The sequence shown here is derived from an EMBL/GenBank/DDBJ whole genome shotgun (WGS) entry which is preliminary data.</text>
</comment>
<protein>
    <submittedName>
        <fullName evidence="1">13908_t:CDS:1</fullName>
    </submittedName>
</protein>
<dbReference type="Proteomes" id="UP000789759">
    <property type="component" value="Unassembled WGS sequence"/>
</dbReference>
<sequence>MTPITWNVNDKSVLLNVDSNGLGVNYKGYGKINEDAVIRTNNPIPTQ</sequence>
<proteinExistence type="predicted"/>